<dbReference type="InterPro" id="IPR005513">
    <property type="entry name" value="LEA_1"/>
</dbReference>
<dbReference type="GO" id="GO:0009793">
    <property type="term" value="P:embryo development ending in seed dormancy"/>
    <property type="evidence" value="ECO:0007669"/>
    <property type="project" value="InterPro"/>
</dbReference>
<dbReference type="PANTHER" id="PTHR33493">
    <property type="entry name" value="LATE EMBRYOGENESIS ABUNDANT PROTEIN 6-RELATED"/>
    <property type="match status" value="1"/>
</dbReference>
<evidence type="ECO:0000256" key="2">
    <source>
        <dbReference type="SAM" id="MobiDB-lite"/>
    </source>
</evidence>
<organism evidence="3 4">
    <name type="scientific">Papaver somniferum</name>
    <name type="common">Opium poppy</name>
    <dbReference type="NCBI Taxonomy" id="3469"/>
    <lineage>
        <taxon>Eukaryota</taxon>
        <taxon>Viridiplantae</taxon>
        <taxon>Streptophyta</taxon>
        <taxon>Embryophyta</taxon>
        <taxon>Tracheophyta</taxon>
        <taxon>Spermatophyta</taxon>
        <taxon>Magnoliopsida</taxon>
        <taxon>Ranunculales</taxon>
        <taxon>Papaveraceae</taxon>
        <taxon>Papaveroideae</taxon>
        <taxon>Papaver</taxon>
    </lineage>
</organism>
<dbReference type="AlphaFoldDB" id="A0A4Y7JNK4"/>
<dbReference type="Proteomes" id="UP000316621">
    <property type="component" value="Chromosome 5"/>
</dbReference>
<evidence type="ECO:0000313" key="4">
    <source>
        <dbReference type="Proteomes" id="UP000316621"/>
    </source>
</evidence>
<proteinExistence type="inferred from homology"/>
<keyword evidence="4" id="KW-1185">Reference proteome</keyword>
<dbReference type="Gramene" id="RZC62673">
    <property type="protein sequence ID" value="RZC62673"/>
    <property type="gene ID" value="C5167_024433"/>
</dbReference>
<dbReference type="Pfam" id="PF03760">
    <property type="entry name" value="LEA_1"/>
    <property type="match status" value="1"/>
</dbReference>
<feature type="compositionally biased region" description="Basic and acidic residues" evidence="2">
    <location>
        <begin position="17"/>
        <end position="30"/>
    </location>
</feature>
<comment type="similarity">
    <text evidence="1">Belongs to the LEA type 1 family.</text>
</comment>
<evidence type="ECO:0000256" key="1">
    <source>
        <dbReference type="ARBA" id="ARBA00010975"/>
    </source>
</evidence>
<sequence length="126" mass="14125">MQSVKEKLSDMAAMRKAKAEAKAEEQEEKDLAKARIEVAKEMRKAKEAEAQVEHHLAKAGQKAEKELAKPHPYHQNLDNPSPNPFPNTMDGHQMHHTDRGSGAPPMEGLTEPRLTREFPPATNQQI</sequence>
<evidence type="ECO:0000313" key="3">
    <source>
        <dbReference type="EMBL" id="RZC62673.1"/>
    </source>
</evidence>
<protein>
    <recommendedName>
        <fullName evidence="5">Late embryogenesis abundant protein</fullName>
    </recommendedName>
</protein>
<feature type="region of interest" description="Disordered" evidence="2">
    <location>
        <begin position="71"/>
        <end position="126"/>
    </location>
</feature>
<reference evidence="3 4" key="1">
    <citation type="journal article" date="2018" name="Science">
        <title>The opium poppy genome and morphinan production.</title>
        <authorList>
            <person name="Guo L."/>
            <person name="Winzer T."/>
            <person name="Yang X."/>
            <person name="Li Y."/>
            <person name="Ning Z."/>
            <person name="He Z."/>
            <person name="Teodor R."/>
            <person name="Lu Y."/>
            <person name="Bowser T.A."/>
            <person name="Graham I.A."/>
            <person name="Ye K."/>
        </authorList>
    </citation>
    <scope>NUCLEOTIDE SEQUENCE [LARGE SCALE GENOMIC DNA]</scope>
    <source>
        <strain evidence="4">cv. HN1</strain>
        <tissue evidence="3">Leaves</tissue>
    </source>
</reference>
<accession>A0A4Y7JNK4</accession>
<dbReference type="OrthoDB" id="1913736at2759"/>
<dbReference type="PANTHER" id="PTHR33493:SF3">
    <property type="entry name" value="LATE EMBRYOGENESIS ABUNDANT PROTEIN, LEA_1 SUBGROUP"/>
    <property type="match status" value="1"/>
</dbReference>
<dbReference type="EMBL" id="CM010719">
    <property type="protein sequence ID" value="RZC62673.1"/>
    <property type="molecule type" value="Genomic_DNA"/>
</dbReference>
<evidence type="ECO:0008006" key="5">
    <source>
        <dbReference type="Google" id="ProtNLM"/>
    </source>
</evidence>
<dbReference type="OMA" id="AKHENTM"/>
<gene>
    <name evidence="3" type="ORF">C5167_024433</name>
</gene>
<name>A0A4Y7JNK4_PAPSO</name>
<feature type="region of interest" description="Disordered" evidence="2">
    <location>
        <begin position="1"/>
        <end position="30"/>
    </location>
</feature>
<dbReference type="STRING" id="3469.A0A4Y7JNK4"/>